<feature type="transmembrane region" description="Helical" evidence="6">
    <location>
        <begin position="177"/>
        <end position="199"/>
    </location>
</feature>
<evidence type="ECO:0000313" key="7">
    <source>
        <dbReference type="EMBL" id="QJB68247.1"/>
    </source>
</evidence>
<evidence type="ECO:0000256" key="5">
    <source>
        <dbReference type="ARBA" id="ARBA00023136"/>
    </source>
</evidence>
<keyword evidence="8" id="KW-1185">Reference proteome</keyword>
<evidence type="ECO:0000256" key="1">
    <source>
        <dbReference type="ARBA" id="ARBA00004651"/>
    </source>
</evidence>
<evidence type="ECO:0000256" key="2">
    <source>
        <dbReference type="ARBA" id="ARBA00022475"/>
    </source>
</evidence>
<organism evidence="7 8">
    <name type="scientific">Parasphingorhabdus halotolerans</name>
    <dbReference type="NCBI Taxonomy" id="2725558"/>
    <lineage>
        <taxon>Bacteria</taxon>
        <taxon>Pseudomonadati</taxon>
        <taxon>Pseudomonadota</taxon>
        <taxon>Alphaproteobacteria</taxon>
        <taxon>Sphingomonadales</taxon>
        <taxon>Sphingomonadaceae</taxon>
        <taxon>Parasphingorhabdus</taxon>
    </lineage>
</organism>
<feature type="transmembrane region" description="Helical" evidence="6">
    <location>
        <begin position="7"/>
        <end position="27"/>
    </location>
</feature>
<feature type="transmembrane region" description="Helical" evidence="6">
    <location>
        <begin position="379"/>
        <end position="397"/>
    </location>
</feature>
<sequence>MQRTIGLWGVVATLVGFVVGAGIFILPGELAATAGPGVIISYALASILVAFSCIIGAFVSGIVPVSGASFVYSTKMTSPFLGFLMIWAIIAGASMGVAFVAHGFAEYLEVLLPGRNKTLVAVMIVLFFGGINLFGAVASVKAQTLMVITFVTSVLVFSVVGIAQIDTDLLVPFTPNGFGPVLMAAVPAFFSYAGFLMIIDIGGEIKNPSRTIPLGLLISFLLVWLCYSAVSLTIVGSIPWQLLANIDAPVATVAGKIFPDWAKDIIPCAVLAAAATTINGLLLAYSRDVYVLSRVRIFPEILSTLSKKHGEPSYAVALLTVTSVISVLMGAQISEYATLVVVVLMLSQILLGIATLRLPKIMPRRLSNLEFRLSSFWRVFFAVGLIVFSSLFIVIGLQSNPKSSVLFGLFLLFGTTYYLLRKNYLKGRGIDMENSVMGYIEETIAQSQEQNMPLSDR</sequence>
<protein>
    <submittedName>
        <fullName evidence="7">Amino acid permease</fullName>
    </submittedName>
</protein>
<keyword evidence="5 6" id="KW-0472">Membrane</keyword>
<dbReference type="InterPro" id="IPR050367">
    <property type="entry name" value="APC_superfamily"/>
</dbReference>
<feature type="transmembrane region" description="Helical" evidence="6">
    <location>
        <begin position="339"/>
        <end position="358"/>
    </location>
</feature>
<feature type="transmembrane region" description="Helical" evidence="6">
    <location>
        <begin position="39"/>
        <end position="72"/>
    </location>
</feature>
<keyword evidence="2" id="KW-1003">Cell membrane</keyword>
<feature type="transmembrane region" description="Helical" evidence="6">
    <location>
        <begin position="403"/>
        <end position="420"/>
    </location>
</feature>
<feature type="transmembrane region" description="Helical" evidence="6">
    <location>
        <begin position="314"/>
        <end position="333"/>
    </location>
</feature>
<dbReference type="EMBL" id="CP051217">
    <property type="protein sequence ID" value="QJB68247.1"/>
    <property type="molecule type" value="Genomic_DNA"/>
</dbReference>
<evidence type="ECO:0000313" key="8">
    <source>
        <dbReference type="Proteomes" id="UP000501600"/>
    </source>
</evidence>
<dbReference type="AlphaFoldDB" id="A0A6H2DJD4"/>
<feature type="transmembrane region" description="Helical" evidence="6">
    <location>
        <begin position="84"/>
        <end position="105"/>
    </location>
</feature>
<evidence type="ECO:0000256" key="6">
    <source>
        <dbReference type="SAM" id="Phobius"/>
    </source>
</evidence>
<dbReference type="PANTHER" id="PTHR42770">
    <property type="entry name" value="AMINO ACID TRANSPORTER-RELATED"/>
    <property type="match status" value="1"/>
</dbReference>
<comment type="subcellular location">
    <subcellularLocation>
        <location evidence="1">Cell membrane</location>
        <topology evidence="1">Multi-pass membrane protein</topology>
    </subcellularLocation>
</comment>
<proteinExistence type="predicted"/>
<feature type="transmembrane region" description="Helical" evidence="6">
    <location>
        <begin position="145"/>
        <end position="165"/>
    </location>
</feature>
<reference evidence="7 8" key="1">
    <citation type="submission" date="2020-04" db="EMBL/GenBank/DDBJ databases">
        <title>Genome sequence for Sphingorhabdus sp. strain M1.</title>
        <authorList>
            <person name="Park S.-J."/>
        </authorList>
    </citation>
    <scope>NUCLEOTIDE SEQUENCE [LARGE SCALE GENOMIC DNA]</scope>
    <source>
        <strain evidence="7 8">JK6</strain>
    </source>
</reference>
<dbReference type="GO" id="GO:0022857">
    <property type="term" value="F:transmembrane transporter activity"/>
    <property type="evidence" value="ECO:0007669"/>
    <property type="project" value="InterPro"/>
</dbReference>
<dbReference type="Pfam" id="PF13520">
    <property type="entry name" value="AA_permease_2"/>
    <property type="match status" value="1"/>
</dbReference>
<evidence type="ECO:0000256" key="4">
    <source>
        <dbReference type="ARBA" id="ARBA00022989"/>
    </source>
</evidence>
<dbReference type="GO" id="GO:0005886">
    <property type="term" value="C:plasma membrane"/>
    <property type="evidence" value="ECO:0007669"/>
    <property type="project" value="UniProtKB-SubCell"/>
</dbReference>
<dbReference type="PIRSF" id="PIRSF006060">
    <property type="entry name" value="AA_transporter"/>
    <property type="match status" value="1"/>
</dbReference>
<dbReference type="Proteomes" id="UP000501600">
    <property type="component" value="Chromosome"/>
</dbReference>
<dbReference type="RefSeq" id="WP_168818091.1">
    <property type="nucleotide sequence ID" value="NZ_CP051217.1"/>
</dbReference>
<gene>
    <name evidence="7" type="ORF">HF685_02130</name>
</gene>
<keyword evidence="4 6" id="KW-1133">Transmembrane helix</keyword>
<dbReference type="InterPro" id="IPR002293">
    <property type="entry name" value="AA/rel_permease1"/>
</dbReference>
<name>A0A6H2DJD4_9SPHN</name>
<feature type="transmembrane region" description="Helical" evidence="6">
    <location>
        <begin position="265"/>
        <end position="286"/>
    </location>
</feature>
<dbReference type="KEGG" id="phao:HF685_02130"/>
<feature type="transmembrane region" description="Helical" evidence="6">
    <location>
        <begin position="211"/>
        <end position="235"/>
    </location>
</feature>
<feature type="transmembrane region" description="Helical" evidence="6">
    <location>
        <begin position="117"/>
        <end position="138"/>
    </location>
</feature>
<dbReference type="Gene3D" id="1.20.1740.10">
    <property type="entry name" value="Amino acid/polyamine transporter I"/>
    <property type="match status" value="1"/>
</dbReference>
<keyword evidence="3 6" id="KW-0812">Transmembrane</keyword>
<evidence type="ECO:0000256" key="3">
    <source>
        <dbReference type="ARBA" id="ARBA00022692"/>
    </source>
</evidence>
<dbReference type="PANTHER" id="PTHR42770:SF7">
    <property type="entry name" value="MEMBRANE PROTEIN"/>
    <property type="match status" value="1"/>
</dbReference>
<accession>A0A6H2DJD4</accession>